<organism evidence="1">
    <name type="scientific">viral metagenome</name>
    <dbReference type="NCBI Taxonomy" id="1070528"/>
    <lineage>
        <taxon>unclassified sequences</taxon>
        <taxon>metagenomes</taxon>
        <taxon>organismal metagenomes</taxon>
    </lineage>
</organism>
<gene>
    <name evidence="1" type="ORF">MM171B00234_0040</name>
</gene>
<sequence length="156" mass="18126">MSEIHPSSEGYEQLKQFCILIGEGRVEPKEDKVHYMLLCHPTIENELLLVHSDWPDRQISIREFPEGFGAGSLEDYPLVHTIYVRGMPIFPFVVDIHHHEKETTYHYTQSVGTASINKIPLAQYNRLKLLFDDRNPTPWREREDPAHLLIAPVNPQ</sequence>
<reference evidence="1" key="1">
    <citation type="submission" date="2020-03" db="EMBL/GenBank/DDBJ databases">
        <title>The deep terrestrial virosphere.</title>
        <authorList>
            <person name="Holmfeldt K."/>
            <person name="Nilsson E."/>
            <person name="Simone D."/>
            <person name="Lopez-Fernandez M."/>
            <person name="Wu X."/>
            <person name="de Brujin I."/>
            <person name="Lundin D."/>
            <person name="Andersson A."/>
            <person name="Bertilsson S."/>
            <person name="Dopson M."/>
        </authorList>
    </citation>
    <scope>NUCLEOTIDE SEQUENCE</scope>
    <source>
        <strain evidence="1">MM171B00234</strain>
    </source>
</reference>
<name>A0A6M3MGQ7_9ZZZZ</name>
<evidence type="ECO:0000313" key="1">
    <source>
        <dbReference type="EMBL" id="QJB04539.1"/>
    </source>
</evidence>
<dbReference type="AlphaFoldDB" id="A0A6M3MGQ7"/>
<accession>A0A6M3MGQ7</accession>
<proteinExistence type="predicted"/>
<dbReference type="EMBL" id="MT143884">
    <property type="protein sequence ID" value="QJB04539.1"/>
    <property type="molecule type" value="Genomic_DNA"/>
</dbReference>
<protein>
    <submittedName>
        <fullName evidence="1">Uncharacterized protein</fullName>
    </submittedName>
</protein>